<organism evidence="2 3">
    <name type="scientific">Armillaria solidipes</name>
    <dbReference type="NCBI Taxonomy" id="1076256"/>
    <lineage>
        <taxon>Eukaryota</taxon>
        <taxon>Fungi</taxon>
        <taxon>Dikarya</taxon>
        <taxon>Basidiomycota</taxon>
        <taxon>Agaricomycotina</taxon>
        <taxon>Agaricomycetes</taxon>
        <taxon>Agaricomycetidae</taxon>
        <taxon>Agaricales</taxon>
        <taxon>Marasmiineae</taxon>
        <taxon>Physalacriaceae</taxon>
        <taxon>Armillaria</taxon>
    </lineage>
</organism>
<feature type="signal peptide" evidence="1">
    <location>
        <begin position="1"/>
        <end position="26"/>
    </location>
</feature>
<dbReference type="EMBL" id="KZ293432">
    <property type="protein sequence ID" value="PBK68625.1"/>
    <property type="molecule type" value="Genomic_DNA"/>
</dbReference>
<feature type="chain" id="PRO_5013957637" description="Secreted protein" evidence="1">
    <location>
        <begin position="27"/>
        <end position="146"/>
    </location>
</feature>
<sequence>MYLFIWLSCQMLSCISLRSLLRHVCSVPPCGQCVQHTGRWWSELSFCDADHVLDTRTLMDHVFCSSFIWLSLRIPACKSSRSLLRPVLLHFIWLCSQMASCISCAACCAMYVPCRLADNVYSTRAAGGVNDLLWNARQRSRYPIYL</sequence>
<evidence type="ECO:0000313" key="2">
    <source>
        <dbReference type="EMBL" id="PBK68625.1"/>
    </source>
</evidence>
<keyword evidence="1" id="KW-0732">Signal</keyword>
<accession>A0A2H3BCN4</accession>
<evidence type="ECO:0000256" key="1">
    <source>
        <dbReference type="SAM" id="SignalP"/>
    </source>
</evidence>
<keyword evidence="3" id="KW-1185">Reference proteome</keyword>
<protein>
    <recommendedName>
        <fullName evidence="4">Secreted protein</fullName>
    </recommendedName>
</protein>
<evidence type="ECO:0000313" key="3">
    <source>
        <dbReference type="Proteomes" id="UP000218334"/>
    </source>
</evidence>
<dbReference type="AlphaFoldDB" id="A0A2H3BCN4"/>
<reference evidence="3" key="1">
    <citation type="journal article" date="2017" name="Nat. Ecol. Evol.">
        <title>Genome expansion and lineage-specific genetic innovations in the forest pathogenic fungi Armillaria.</title>
        <authorList>
            <person name="Sipos G."/>
            <person name="Prasanna A.N."/>
            <person name="Walter M.C."/>
            <person name="O'Connor E."/>
            <person name="Balint B."/>
            <person name="Krizsan K."/>
            <person name="Kiss B."/>
            <person name="Hess J."/>
            <person name="Varga T."/>
            <person name="Slot J."/>
            <person name="Riley R."/>
            <person name="Boka B."/>
            <person name="Rigling D."/>
            <person name="Barry K."/>
            <person name="Lee J."/>
            <person name="Mihaltcheva S."/>
            <person name="LaButti K."/>
            <person name="Lipzen A."/>
            <person name="Waldron R."/>
            <person name="Moloney N.M."/>
            <person name="Sperisen C."/>
            <person name="Kredics L."/>
            <person name="Vagvoelgyi C."/>
            <person name="Patrignani A."/>
            <person name="Fitzpatrick D."/>
            <person name="Nagy I."/>
            <person name="Doyle S."/>
            <person name="Anderson J.B."/>
            <person name="Grigoriev I.V."/>
            <person name="Gueldener U."/>
            <person name="Muensterkoetter M."/>
            <person name="Nagy L.G."/>
        </authorList>
    </citation>
    <scope>NUCLEOTIDE SEQUENCE [LARGE SCALE GENOMIC DNA]</scope>
    <source>
        <strain evidence="3">28-4</strain>
    </source>
</reference>
<name>A0A2H3BCN4_9AGAR</name>
<proteinExistence type="predicted"/>
<dbReference type="Proteomes" id="UP000218334">
    <property type="component" value="Unassembled WGS sequence"/>
</dbReference>
<gene>
    <name evidence="2" type="ORF">ARMSODRAFT_208599</name>
</gene>
<evidence type="ECO:0008006" key="4">
    <source>
        <dbReference type="Google" id="ProtNLM"/>
    </source>
</evidence>